<reference evidence="6" key="1">
    <citation type="submission" date="2020-10" db="EMBL/GenBank/DDBJ databases">
        <authorList>
            <person name="Kadnikov V."/>
            <person name="Beletsky A.V."/>
            <person name="Mardanov A.V."/>
            <person name="Karnachuk O.V."/>
            <person name="Ravin N.V."/>
        </authorList>
    </citation>
    <scope>NUCLEOTIDE SEQUENCE</scope>
    <source>
        <strain evidence="6">Bu02</strain>
    </source>
</reference>
<dbReference type="GO" id="GO:0008047">
    <property type="term" value="F:enzyme activator activity"/>
    <property type="evidence" value="ECO:0007669"/>
    <property type="project" value="InterPro"/>
</dbReference>
<dbReference type="InterPro" id="IPR000671">
    <property type="entry name" value="Peptidase_A31"/>
</dbReference>
<proteinExistence type="inferred from homology"/>
<dbReference type="GO" id="GO:0016485">
    <property type="term" value="P:protein processing"/>
    <property type="evidence" value="ECO:0007669"/>
    <property type="project" value="TreeGrafter"/>
</dbReference>
<evidence type="ECO:0000256" key="5">
    <source>
        <dbReference type="SAM" id="MobiDB-lite"/>
    </source>
</evidence>
<sequence>MTQDLCQYSNEADWKRELAAFLSGARRVSVLGVGNEIRGDDGAGTRVARLLGRLGTSASGIPCLYVPGGSAPENYAGLIVKFSPTHAIIVDAFDSGKAPGTISPVSDVYVQGVSLSSHRFPLGMLKDFFHREGIENCFILGIQPLSIELGERMSLPVKKACREVARTISDLLQKTSGEGQHPGFGRKSSAFGRH</sequence>
<accession>A0AAT9L9I2</accession>
<evidence type="ECO:0000256" key="1">
    <source>
        <dbReference type="ARBA" id="ARBA00006814"/>
    </source>
</evidence>
<evidence type="ECO:0000256" key="4">
    <source>
        <dbReference type="ARBA" id="ARBA00022801"/>
    </source>
</evidence>
<keyword evidence="2 6" id="KW-0645">Protease</keyword>
<feature type="region of interest" description="Disordered" evidence="5">
    <location>
        <begin position="175"/>
        <end position="194"/>
    </location>
</feature>
<reference evidence="6" key="2">
    <citation type="journal article" date="2023" name="Biology">
        <title>Prokaryotic Life Associated with Coal-Fire Gas Vents Revealed by Metagenomics.</title>
        <authorList>
            <person name="Kadnikov V.V."/>
            <person name="Mardanov A.V."/>
            <person name="Beletsky A.V."/>
            <person name="Karnachuk O.V."/>
            <person name="Ravin N.V."/>
        </authorList>
    </citation>
    <scope>NUCLEOTIDE SEQUENCE</scope>
    <source>
        <strain evidence="6">Bu02</strain>
    </source>
</reference>
<dbReference type="AlphaFoldDB" id="A0AAT9L9I2"/>
<dbReference type="Pfam" id="PF01750">
    <property type="entry name" value="HycI"/>
    <property type="match status" value="1"/>
</dbReference>
<organism evidence="6">
    <name type="scientific">Candidatus Fermentithermobacillus carboniphilus</name>
    <dbReference type="NCBI Taxonomy" id="3085328"/>
    <lineage>
        <taxon>Bacteria</taxon>
        <taxon>Bacillati</taxon>
        <taxon>Bacillota</taxon>
        <taxon>Candidatus Fermentithermobacillia</taxon>
        <taxon>Candidatus Fermentithermobacillales</taxon>
        <taxon>Candidatus Fermentithermobacillaceae</taxon>
        <taxon>Candidatus Fermentithermobacillus</taxon>
    </lineage>
</organism>
<dbReference type="SUPFAM" id="SSF53163">
    <property type="entry name" value="HybD-like"/>
    <property type="match status" value="1"/>
</dbReference>
<dbReference type="GO" id="GO:0004190">
    <property type="term" value="F:aspartic-type endopeptidase activity"/>
    <property type="evidence" value="ECO:0007669"/>
    <property type="project" value="UniProtKB-KW"/>
</dbReference>
<name>A0AAT9L9I2_9FIRM</name>
<dbReference type="EMBL" id="CP062796">
    <property type="protein sequence ID" value="QUL97711.1"/>
    <property type="molecule type" value="Genomic_DNA"/>
</dbReference>
<evidence type="ECO:0000313" key="6">
    <source>
        <dbReference type="EMBL" id="QUL97711.1"/>
    </source>
</evidence>
<keyword evidence="3" id="KW-0064">Aspartyl protease</keyword>
<evidence type="ECO:0000256" key="2">
    <source>
        <dbReference type="ARBA" id="ARBA00022670"/>
    </source>
</evidence>
<dbReference type="NCBIfam" id="TIGR00072">
    <property type="entry name" value="hydrog_prot"/>
    <property type="match status" value="1"/>
</dbReference>
<dbReference type="PRINTS" id="PR00446">
    <property type="entry name" value="HYDRGNUPTAKE"/>
</dbReference>
<evidence type="ECO:0000256" key="3">
    <source>
        <dbReference type="ARBA" id="ARBA00022750"/>
    </source>
</evidence>
<dbReference type="InterPro" id="IPR023430">
    <property type="entry name" value="Pept_HybD-like_dom_sf"/>
</dbReference>
<protein>
    <submittedName>
        <fullName evidence="6">Hydrogenase maturation protease</fullName>
    </submittedName>
</protein>
<gene>
    <name evidence="6" type="ORF">IMF26_06200</name>
</gene>
<comment type="similarity">
    <text evidence="1">Belongs to the peptidase A31 family.</text>
</comment>
<keyword evidence="4" id="KW-0378">Hydrolase</keyword>
<dbReference type="PANTHER" id="PTHR30302">
    <property type="entry name" value="HYDROGENASE 1 MATURATION PROTEASE"/>
    <property type="match status" value="1"/>
</dbReference>
<dbReference type="KEGG" id="fcz:IMF26_06200"/>
<dbReference type="PANTHER" id="PTHR30302:SF1">
    <property type="entry name" value="HYDROGENASE 2 MATURATION PROTEASE"/>
    <property type="match status" value="1"/>
</dbReference>
<dbReference type="Gene3D" id="3.40.50.1450">
    <property type="entry name" value="HybD-like"/>
    <property type="match status" value="1"/>
</dbReference>